<sequence>MRAKREFRNRDATQVAVLDALVERGSEGMTVLELRTRVDAEIDALDDALTTLKTDGLIEADTRSNDRVVLVPAAHVVPEGDEEAEPSLVERLRDRLPF</sequence>
<dbReference type="RefSeq" id="WP_304448326.1">
    <property type="nucleotide sequence ID" value="NZ_JARRAH010000001.1"/>
</dbReference>
<dbReference type="EMBL" id="JBHSXM010000001">
    <property type="protein sequence ID" value="MFC6836645.1"/>
    <property type="molecule type" value="Genomic_DNA"/>
</dbReference>
<protein>
    <submittedName>
        <fullName evidence="1">DUF6432 family protein</fullName>
    </submittedName>
</protein>
<accession>A0ABD5UAT3</accession>
<dbReference type="SUPFAM" id="SSF46785">
    <property type="entry name" value="Winged helix' DNA-binding domain"/>
    <property type="match status" value="1"/>
</dbReference>
<keyword evidence="2" id="KW-1185">Reference proteome</keyword>
<dbReference type="InterPro" id="IPR036390">
    <property type="entry name" value="WH_DNA-bd_sf"/>
</dbReference>
<dbReference type="Pfam" id="PF20024">
    <property type="entry name" value="DUF6432"/>
    <property type="match status" value="1"/>
</dbReference>
<reference evidence="1 2" key="1">
    <citation type="journal article" date="2019" name="Int. J. Syst. Evol. Microbiol.">
        <title>The Global Catalogue of Microorganisms (GCM) 10K type strain sequencing project: providing services to taxonomists for standard genome sequencing and annotation.</title>
        <authorList>
            <consortium name="The Broad Institute Genomics Platform"/>
            <consortium name="The Broad Institute Genome Sequencing Center for Infectious Disease"/>
            <person name="Wu L."/>
            <person name="Ma J."/>
        </authorList>
    </citation>
    <scope>NUCLEOTIDE SEQUENCE [LARGE SCALE GENOMIC DNA]</scope>
    <source>
        <strain evidence="1 2">PSRA2</strain>
    </source>
</reference>
<name>A0ABD5UAT3_9EURY</name>
<dbReference type="InterPro" id="IPR045490">
    <property type="entry name" value="DUF6432"/>
</dbReference>
<evidence type="ECO:0000313" key="1">
    <source>
        <dbReference type="EMBL" id="MFC6836645.1"/>
    </source>
</evidence>
<dbReference type="Proteomes" id="UP001596406">
    <property type="component" value="Unassembled WGS sequence"/>
</dbReference>
<organism evidence="1 2">
    <name type="scientific">Halomarina ordinaria</name>
    <dbReference type="NCBI Taxonomy" id="3033939"/>
    <lineage>
        <taxon>Archaea</taxon>
        <taxon>Methanobacteriati</taxon>
        <taxon>Methanobacteriota</taxon>
        <taxon>Stenosarchaea group</taxon>
        <taxon>Halobacteria</taxon>
        <taxon>Halobacteriales</taxon>
        <taxon>Natronomonadaceae</taxon>
        <taxon>Halomarina</taxon>
    </lineage>
</organism>
<dbReference type="AlphaFoldDB" id="A0ABD5UAT3"/>
<evidence type="ECO:0000313" key="2">
    <source>
        <dbReference type="Proteomes" id="UP001596406"/>
    </source>
</evidence>
<gene>
    <name evidence="1" type="ORF">ACFQHK_08975</name>
</gene>
<proteinExistence type="predicted"/>
<comment type="caution">
    <text evidence="1">The sequence shown here is derived from an EMBL/GenBank/DDBJ whole genome shotgun (WGS) entry which is preliminary data.</text>
</comment>